<evidence type="ECO:0000256" key="6">
    <source>
        <dbReference type="PIRSR" id="PIRSR611782-1"/>
    </source>
</evidence>
<evidence type="ECO:0000256" key="3">
    <source>
        <dbReference type="ARBA" id="ARBA00022737"/>
    </source>
</evidence>
<dbReference type="InterPro" id="IPR011782">
    <property type="entry name" value="Pept_S1C_Do"/>
</dbReference>
<feature type="binding site" evidence="7">
    <location>
        <begin position="243"/>
        <end position="245"/>
    </location>
    <ligand>
        <name>substrate</name>
    </ligand>
</feature>
<feature type="binding site" evidence="7">
    <location>
        <position position="168"/>
    </location>
    <ligand>
        <name>substrate</name>
    </ligand>
</feature>
<keyword evidence="1 9" id="KW-0645">Protease</keyword>
<feature type="active site" description="Charge relay system" evidence="6">
    <location>
        <position position="138"/>
    </location>
</feature>
<dbReference type="SUPFAM" id="SSF50156">
    <property type="entry name" value="PDZ domain-like"/>
    <property type="match status" value="1"/>
</dbReference>
<dbReference type="GO" id="GO:0006508">
    <property type="term" value="P:proteolysis"/>
    <property type="evidence" value="ECO:0007669"/>
    <property type="project" value="UniProtKB-KW"/>
</dbReference>
<evidence type="ECO:0000259" key="8">
    <source>
        <dbReference type="PROSITE" id="PS50106"/>
    </source>
</evidence>
<dbReference type="Pfam" id="PF13180">
    <property type="entry name" value="PDZ_2"/>
    <property type="match status" value="1"/>
</dbReference>
<sequence length="493" mass="52470">MSNRKLFLALFAASLLGGVIAVGGFHLVSPQQNATPASNSETAKEHHVKLTNFLAETDMEVPAGLNFVAAAEATTPCVVHIKSTITQNTSGYGGRRSPMEDWLREFGFEPRQQSPRQGQASGSGVIISDDGYIVTNNHVIDNASEVKVVLNDNRSFDAKVIGTDPTTDLAVLKIDESNLPFVRMGDSDNIKVGEWVLAVGNPFELNSTVTAGIVSAKGRNINISRNQYGIESFIQTDAAVNPGNSGGALVNLKGELIGVNTAIASPTGSYAGYSFAVPASIVEKVTADLKEFGIVQRALLGVQIRPVDAELAKEEGLDEVQGVFVAEVNENSAAKDGGLEKGDVILKIDDSKTNNVADLQESIARHRPGDKVKVVFKRGKSEKSTTVTLKNMMGETSVVKYAGSTAIEGATFANLNPKELEALNVEGGAKIVSLKSGKFKNAGIKEGFVITQVDKRPIRNTEELSRVLSSKSGGILITGQYEDGDPVYYALGW</sequence>
<organism evidence="9 10">
    <name type="scientific">Persicobacter diffluens</name>
    <dbReference type="NCBI Taxonomy" id="981"/>
    <lineage>
        <taxon>Bacteria</taxon>
        <taxon>Pseudomonadati</taxon>
        <taxon>Bacteroidota</taxon>
        <taxon>Cytophagia</taxon>
        <taxon>Cytophagales</taxon>
        <taxon>Persicobacteraceae</taxon>
        <taxon>Persicobacter</taxon>
    </lineage>
</organism>
<dbReference type="Pfam" id="PF13365">
    <property type="entry name" value="Trypsin_2"/>
    <property type="match status" value="1"/>
</dbReference>
<comment type="caution">
    <text evidence="9">The sequence shown here is derived from an EMBL/GenBank/DDBJ whole genome shotgun (WGS) entry which is preliminary data.</text>
</comment>
<name>A0AAN4W0B5_9BACT</name>
<dbReference type="PROSITE" id="PS50106">
    <property type="entry name" value="PDZ"/>
    <property type="match status" value="1"/>
</dbReference>
<dbReference type="GO" id="GO:0004252">
    <property type="term" value="F:serine-type endopeptidase activity"/>
    <property type="evidence" value="ECO:0007669"/>
    <property type="project" value="InterPro"/>
</dbReference>
<dbReference type="RefSeq" id="WP_338237387.1">
    <property type="nucleotide sequence ID" value="NZ_BQKE01000001.1"/>
</dbReference>
<evidence type="ECO:0000313" key="9">
    <source>
        <dbReference type="EMBL" id="GJM61967.1"/>
    </source>
</evidence>
<feature type="active site" description="Charge relay system" evidence="6">
    <location>
        <position position="245"/>
    </location>
</feature>
<dbReference type="InterPro" id="IPR009003">
    <property type="entry name" value="Peptidase_S1_PA"/>
</dbReference>
<evidence type="ECO:0000256" key="7">
    <source>
        <dbReference type="PIRSR" id="PIRSR611782-2"/>
    </source>
</evidence>
<dbReference type="Gene3D" id="2.40.10.120">
    <property type="match status" value="1"/>
</dbReference>
<proteinExistence type="predicted"/>
<dbReference type="Gene3D" id="2.30.42.10">
    <property type="match status" value="2"/>
</dbReference>
<dbReference type="InterPro" id="IPR001478">
    <property type="entry name" value="PDZ"/>
</dbReference>
<evidence type="ECO:0000256" key="1">
    <source>
        <dbReference type="ARBA" id="ARBA00022670"/>
    </source>
</evidence>
<protein>
    <submittedName>
        <fullName evidence="9">Serine protease</fullName>
    </submittedName>
</protein>
<dbReference type="PRINTS" id="PR00834">
    <property type="entry name" value="PROTEASES2C"/>
</dbReference>
<dbReference type="EMBL" id="BQKE01000001">
    <property type="protein sequence ID" value="GJM61967.1"/>
    <property type="molecule type" value="Genomic_DNA"/>
</dbReference>
<keyword evidence="3" id="KW-0677">Repeat</keyword>
<keyword evidence="5" id="KW-0720">Serine protease</keyword>
<keyword evidence="10" id="KW-1185">Reference proteome</keyword>
<evidence type="ECO:0000256" key="2">
    <source>
        <dbReference type="ARBA" id="ARBA00022729"/>
    </source>
</evidence>
<keyword evidence="4" id="KW-0378">Hydrolase</keyword>
<dbReference type="InterPro" id="IPR001940">
    <property type="entry name" value="Peptidase_S1C"/>
</dbReference>
<dbReference type="PANTHER" id="PTHR43343">
    <property type="entry name" value="PEPTIDASE S12"/>
    <property type="match status" value="1"/>
</dbReference>
<dbReference type="InterPro" id="IPR036034">
    <property type="entry name" value="PDZ_sf"/>
</dbReference>
<evidence type="ECO:0000256" key="5">
    <source>
        <dbReference type="ARBA" id="ARBA00022825"/>
    </source>
</evidence>
<reference evidence="9 10" key="1">
    <citation type="submission" date="2021-12" db="EMBL/GenBank/DDBJ databases">
        <title>Genome sequencing of bacteria with rrn-lacking chromosome and rrn-plasmid.</title>
        <authorList>
            <person name="Anda M."/>
            <person name="Iwasaki W."/>
        </authorList>
    </citation>
    <scope>NUCLEOTIDE SEQUENCE [LARGE SCALE GENOMIC DNA]</scope>
    <source>
        <strain evidence="9 10">NBRC 15940</strain>
    </source>
</reference>
<dbReference type="SUPFAM" id="SSF50494">
    <property type="entry name" value="Trypsin-like serine proteases"/>
    <property type="match status" value="1"/>
</dbReference>
<dbReference type="SMART" id="SM00228">
    <property type="entry name" value="PDZ"/>
    <property type="match status" value="1"/>
</dbReference>
<evidence type="ECO:0000256" key="4">
    <source>
        <dbReference type="ARBA" id="ARBA00022801"/>
    </source>
</evidence>
<dbReference type="AlphaFoldDB" id="A0AAN4W0B5"/>
<keyword evidence="2" id="KW-0732">Signal</keyword>
<dbReference type="PANTHER" id="PTHR43343:SF3">
    <property type="entry name" value="PROTEASE DO-LIKE 8, CHLOROPLASTIC"/>
    <property type="match status" value="1"/>
</dbReference>
<feature type="domain" description="PDZ" evidence="8">
    <location>
        <begin position="284"/>
        <end position="380"/>
    </location>
</feature>
<accession>A0AAN4W0B5</accession>
<feature type="active site" description="Charge relay system" evidence="6">
    <location>
        <position position="168"/>
    </location>
</feature>
<dbReference type="NCBIfam" id="TIGR02037">
    <property type="entry name" value="degP_htrA_DO"/>
    <property type="match status" value="1"/>
</dbReference>
<evidence type="ECO:0000313" key="10">
    <source>
        <dbReference type="Proteomes" id="UP001310022"/>
    </source>
</evidence>
<dbReference type="Proteomes" id="UP001310022">
    <property type="component" value="Unassembled WGS sequence"/>
</dbReference>
<feature type="binding site" evidence="7">
    <location>
        <position position="138"/>
    </location>
    <ligand>
        <name>substrate</name>
    </ligand>
</feature>
<gene>
    <name evidence="9" type="ORF">PEDI_25190</name>
</gene>
<dbReference type="InterPro" id="IPR051201">
    <property type="entry name" value="Chloro_Bact_Ser_Proteases"/>
</dbReference>